<gene>
    <name evidence="2" type="ORF">SCHPADRAFT_995057</name>
</gene>
<dbReference type="AlphaFoldDB" id="A0A0H2S472"/>
<dbReference type="PANTHER" id="PTHR10742:SF342">
    <property type="entry name" value="AMINE OXIDASE"/>
    <property type="match status" value="1"/>
</dbReference>
<dbReference type="GO" id="GO:0009063">
    <property type="term" value="P:amino acid catabolic process"/>
    <property type="evidence" value="ECO:0007669"/>
    <property type="project" value="TreeGrafter"/>
</dbReference>
<dbReference type="Gene3D" id="3.50.50.60">
    <property type="entry name" value="FAD/NAD(P)-binding domain"/>
    <property type="match status" value="1"/>
</dbReference>
<accession>A0A0H2S472</accession>
<keyword evidence="3" id="KW-1185">Reference proteome</keyword>
<dbReference type="Gene3D" id="1.10.10.1620">
    <property type="match status" value="1"/>
</dbReference>
<sequence length="638" mass="71354">MPSISIHDAHALRLIEKSLSEYQGLPILPSDFSAQEPAENESEEKVARALNHFTEALSFFNIPWPPPPPPPERTRRIGIIGAGAAGLYVAMILESLDLKFEILEASGRIGGRLLTHKLGSGKNEYYDVGAMRFPDNPIMERTFDLFKRLDFTTENGKLIEYIMSTDTDTYLYNNKSAPASALKPEASGVDTFGFSKGKGGTVPQSYFEQGYQHWIDLKIKRLRNLLKDDFEGEGWKALMKVDRHSMRSYMSLNADDLSGEMYPTEVVNWCETLDVGTGMYDTALSEAVLDSLDFDYGPNVKWYAVQGGAENIAIAMAESLKHKPLMKKRVVGVYPRISFPFFNPKGGNLGFGGGAPEETPFIGLAVKVEGETSDRLYEHVISTLPFGMLRLVDTRFCGFSYALDEAIRSLRYDASVKVAIQFTKRWWEEEPYKQFGGQSKTDRPTRVVVYPSYGIGGADAVLLASYSWSQDASRFGALVHGNDSESERVLIDIILRDISDIHGIRFSELKGMLKSHDAWDWYHDEYSSGAFALFGPAQFSSMYPQVTRPAAGGRFHFAGEAASATHAWVVGALNSAYRCVEEILVEDNDRERLKMLKEKWGHVDEVKIECLVRQIAVGIHESSKLAKDVQIEQTPVFK</sequence>
<dbReference type="EMBL" id="KQ085915">
    <property type="protein sequence ID" value="KLO16478.1"/>
    <property type="molecule type" value="Genomic_DNA"/>
</dbReference>
<dbReference type="STRING" id="27342.A0A0H2S472"/>
<dbReference type="OrthoDB" id="7777654at2759"/>
<dbReference type="GO" id="GO:0001716">
    <property type="term" value="F:L-amino-acid oxidase activity"/>
    <property type="evidence" value="ECO:0007669"/>
    <property type="project" value="TreeGrafter"/>
</dbReference>
<dbReference type="Gene3D" id="3.90.660.10">
    <property type="match status" value="1"/>
</dbReference>
<feature type="domain" description="Amine oxidase" evidence="1">
    <location>
        <begin position="85"/>
        <end position="584"/>
    </location>
</feature>
<dbReference type="InterPro" id="IPR036188">
    <property type="entry name" value="FAD/NAD-bd_sf"/>
</dbReference>
<name>A0A0H2S472_9AGAM</name>
<dbReference type="InParanoid" id="A0A0H2S472"/>
<evidence type="ECO:0000313" key="2">
    <source>
        <dbReference type="EMBL" id="KLO16478.1"/>
    </source>
</evidence>
<dbReference type="SUPFAM" id="SSF51905">
    <property type="entry name" value="FAD/NAD(P)-binding domain"/>
    <property type="match status" value="1"/>
</dbReference>
<organism evidence="2 3">
    <name type="scientific">Schizopora paradoxa</name>
    <dbReference type="NCBI Taxonomy" id="27342"/>
    <lineage>
        <taxon>Eukaryota</taxon>
        <taxon>Fungi</taxon>
        <taxon>Dikarya</taxon>
        <taxon>Basidiomycota</taxon>
        <taxon>Agaricomycotina</taxon>
        <taxon>Agaricomycetes</taxon>
        <taxon>Hymenochaetales</taxon>
        <taxon>Schizoporaceae</taxon>
        <taxon>Schizopora</taxon>
    </lineage>
</organism>
<dbReference type="Proteomes" id="UP000053477">
    <property type="component" value="Unassembled WGS sequence"/>
</dbReference>
<evidence type="ECO:0000259" key="1">
    <source>
        <dbReference type="Pfam" id="PF01593"/>
    </source>
</evidence>
<proteinExistence type="predicted"/>
<dbReference type="PANTHER" id="PTHR10742">
    <property type="entry name" value="FLAVIN MONOAMINE OXIDASE"/>
    <property type="match status" value="1"/>
</dbReference>
<dbReference type="Pfam" id="PF01593">
    <property type="entry name" value="Amino_oxidase"/>
    <property type="match status" value="1"/>
</dbReference>
<dbReference type="InterPro" id="IPR050281">
    <property type="entry name" value="Flavin_monoamine_oxidase"/>
</dbReference>
<protein>
    <recommendedName>
        <fullName evidence="1">Amine oxidase domain-containing protein</fullName>
    </recommendedName>
</protein>
<evidence type="ECO:0000313" key="3">
    <source>
        <dbReference type="Proteomes" id="UP000053477"/>
    </source>
</evidence>
<dbReference type="SUPFAM" id="SSF54373">
    <property type="entry name" value="FAD-linked reductases, C-terminal domain"/>
    <property type="match status" value="1"/>
</dbReference>
<reference evidence="2 3" key="1">
    <citation type="submission" date="2015-04" db="EMBL/GenBank/DDBJ databases">
        <title>Complete genome sequence of Schizopora paradoxa KUC8140, a cosmopolitan wood degrader in East Asia.</title>
        <authorList>
            <consortium name="DOE Joint Genome Institute"/>
            <person name="Min B."/>
            <person name="Park H."/>
            <person name="Jang Y."/>
            <person name="Kim J.-J."/>
            <person name="Kim K.H."/>
            <person name="Pangilinan J."/>
            <person name="Lipzen A."/>
            <person name="Riley R."/>
            <person name="Grigoriev I.V."/>
            <person name="Spatafora J.W."/>
            <person name="Choi I.-G."/>
        </authorList>
    </citation>
    <scope>NUCLEOTIDE SEQUENCE [LARGE SCALE GENOMIC DNA]</scope>
    <source>
        <strain evidence="2 3">KUC8140</strain>
    </source>
</reference>
<dbReference type="InterPro" id="IPR002937">
    <property type="entry name" value="Amino_oxidase"/>
</dbReference>